<protein>
    <submittedName>
        <fullName evidence="1">Transposase</fullName>
    </submittedName>
</protein>
<proteinExistence type="predicted"/>
<dbReference type="EMBL" id="JAHHIF010000064">
    <property type="protein sequence ID" value="MBW4548517.1"/>
    <property type="molecule type" value="Genomic_DNA"/>
</dbReference>
<reference evidence="1" key="2">
    <citation type="journal article" date="2022" name="Microbiol. Resour. Announc.">
        <title>Metagenome Sequencing to Explore Phylogenomics of Terrestrial Cyanobacteria.</title>
        <authorList>
            <person name="Ward R.D."/>
            <person name="Stajich J.E."/>
            <person name="Johansen J.R."/>
            <person name="Huntemann M."/>
            <person name="Clum A."/>
            <person name="Foster B."/>
            <person name="Foster B."/>
            <person name="Roux S."/>
            <person name="Palaniappan K."/>
            <person name="Varghese N."/>
            <person name="Mukherjee S."/>
            <person name="Reddy T.B.K."/>
            <person name="Daum C."/>
            <person name="Copeland A."/>
            <person name="Chen I.A."/>
            <person name="Ivanova N.N."/>
            <person name="Kyrpides N.C."/>
            <person name="Shapiro N."/>
            <person name="Eloe-Fadrosh E.A."/>
            <person name="Pietrasiak N."/>
        </authorList>
    </citation>
    <scope>NUCLEOTIDE SEQUENCE</scope>
    <source>
        <strain evidence="1">CPER-KK1</strain>
    </source>
</reference>
<name>A0A951UD20_9CYAN</name>
<accession>A0A951UD20</accession>
<organism evidence="1 2">
    <name type="scientific">Symplocastrum torsivum CPER-KK1</name>
    <dbReference type="NCBI Taxonomy" id="450513"/>
    <lineage>
        <taxon>Bacteria</taxon>
        <taxon>Bacillati</taxon>
        <taxon>Cyanobacteriota</taxon>
        <taxon>Cyanophyceae</taxon>
        <taxon>Oscillatoriophycideae</taxon>
        <taxon>Oscillatoriales</taxon>
        <taxon>Microcoleaceae</taxon>
        <taxon>Symplocastrum</taxon>
    </lineage>
</organism>
<evidence type="ECO:0000313" key="2">
    <source>
        <dbReference type="Proteomes" id="UP000753908"/>
    </source>
</evidence>
<dbReference type="AlphaFoldDB" id="A0A951UD20"/>
<comment type="caution">
    <text evidence="1">The sequence shown here is derived from an EMBL/GenBank/DDBJ whole genome shotgun (WGS) entry which is preliminary data.</text>
</comment>
<sequence>MNRRQTLAASTLQQYGSRFRGSLWEILNLKPQSPEGQQLFRHYLTIEKHLLLFLDNETVPPTNHFSEQALRWSVVFRKELYILEFGKRYTLGNG</sequence>
<reference evidence="1" key="1">
    <citation type="submission" date="2021-05" db="EMBL/GenBank/DDBJ databases">
        <authorList>
            <person name="Pietrasiak N."/>
            <person name="Ward R."/>
            <person name="Stajich J.E."/>
            <person name="Kurbessoian T."/>
        </authorList>
    </citation>
    <scope>NUCLEOTIDE SEQUENCE</scope>
    <source>
        <strain evidence="1">CPER-KK1</strain>
    </source>
</reference>
<gene>
    <name evidence="1" type="ORF">KME25_29390</name>
</gene>
<evidence type="ECO:0000313" key="1">
    <source>
        <dbReference type="EMBL" id="MBW4548517.1"/>
    </source>
</evidence>
<dbReference type="Proteomes" id="UP000753908">
    <property type="component" value="Unassembled WGS sequence"/>
</dbReference>